<evidence type="ECO:0000256" key="2">
    <source>
        <dbReference type="SAM" id="Phobius"/>
    </source>
</evidence>
<feature type="transmembrane region" description="Helical" evidence="2">
    <location>
        <begin position="452"/>
        <end position="478"/>
    </location>
</feature>
<name>A0A7S2BK09_9CHLO</name>
<gene>
    <name evidence="3" type="ORF">PPRO1471_LOCUS9508</name>
</gene>
<keyword evidence="2" id="KW-1133">Transmembrane helix</keyword>
<accession>A0A7S2BK09</accession>
<keyword evidence="2" id="KW-0472">Membrane</keyword>
<proteinExistence type="predicted"/>
<feature type="region of interest" description="Disordered" evidence="1">
    <location>
        <begin position="30"/>
        <end position="137"/>
    </location>
</feature>
<keyword evidence="2" id="KW-0812">Transmembrane</keyword>
<dbReference type="AlphaFoldDB" id="A0A7S2BK09"/>
<feature type="compositionally biased region" description="Acidic residues" evidence="1">
    <location>
        <begin position="76"/>
        <end position="93"/>
    </location>
</feature>
<feature type="compositionally biased region" description="Basic residues" evidence="1">
    <location>
        <begin position="54"/>
        <end position="63"/>
    </location>
</feature>
<organism evidence="3">
    <name type="scientific">Pycnococcus provasolii</name>
    <dbReference type="NCBI Taxonomy" id="41880"/>
    <lineage>
        <taxon>Eukaryota</taxon>
        <taxon>Viridiplantae</taxon>
        <taxon>Chlorophyta</taxon>
        <taxon>Pseudoscourfieldiophyceae</taxon>
        <taxon>Pseudoscourfieldiales</taxon>
        <taxon>Pycnococcaceae</taxon>
        <taxon>Pycnococcus</taxon>
    </lineage>
</organism>
<reference evidence="3" key="1">
    <citation type="submission" date="2021-01" db="EMBL/GenBank/DDBJ databases">
        <authorList>
            <person name="Corre E."/>
            <person name="Pelletier E."/>
            <person name="Niang G."/>
            <person name="Scheremetjew M."/>
            <person name="Finn R."/>
            <person name="Kale V."/>
            <person name="Holt S."/>
            <person name="Cochrane G."/>
            <person name="Meng A."/>
            <person name="Brown T."/>
            <person name="Cohen L."/>
        </authorList>
    </citation>
    <scope>NUCLEOTIDE SEQUENCE</scope>
    <source>
        <strain evidence="3">RCC733</strain>
    </source>
</reference>
<dbReference type="EMBL" id="HBGR01014297">
    <property type="protein sequence ID" value="CAD9399315.1"/>
    <property type="molecule type" value="Transcribed_RNA"/>
</dbReference>
<evidence type="ECO:0000313" key="3">
    <source>
        <dbReference type="EMBL" id="CAD9399315.1"/>
    </source>
</evidence>
<feature type="compositionally biased region" description="Acidic residues" evidence="1">
    <location>
        <begin position="103"/>
        <end position="114"/>
    </location>
</feature>
<sequence length="479" mass="50275">MYRSLSPFSKRILLGSFVSVSLLVTMHYASSSSSSSHQKKEEDEEENNLGKTYSSKRRRRRAAGLRALAPSGTHSEDEEMEENDIGSDDEVVENLEMTTTTATDDDEDDDDDGEYAFHTPQGKQQVRERQLSSSVASSTSSNLAVGVACLYRYFVPRTLRDAVAATQKASAASRDAAELAHDVVSDLKSYIDGHGDEREVPTRLRRTMLLLATTEAQNAVYSFANAATAGVAQAAKEALPPAHVVSDALLSDRAAQVYARVVERAVHSFVDAVHRRMESGVGGGEGPSWIETVFRLLTAEQGARVVVAACKATAGAAVTAYVEKVHGNGYVELVEAITAPGRQKAVEELLSAVCASALSAMFTTDGDSAPRSPDSPRAVLPPLVAATPATPSTPGAAAVGALGDAAKGVMREVLRAGPEGRALVSAVAAASTGAAIQSALAPMGAYKARAEYALLALAMAVLATIVRSYVFVGSVVAVT</sequence>
<protein>
    <submittedName>
        <fullName evidence="3">Uncharacterized protein</fullName>
    </submittedName>
</protein>
<evidence type="ECO:0000256" key="1">
    <source>
        <dbReference type="SAM" id="MobiDB-lite"/>
    </source>
</evidence>